<evidence type="ECO:0000256" key="1">
    <source>
        <dbReference type="ARBA" id="ARBA00022755"/>
    </source>
</evidence>
<evidence type="ECO:0000256" key="4">
    <source>
        <dbReference type="NCBIfam" id="TIGR01922"/>
    </source>
</evidence>
<dbReference type="UniPathway" id="UPA00074">
    <property type="reaction ID" value="UER00135"/>
</dbReference>
<dbReference type="Proteomes" id="UP000605144">
    <property type="component" value="Unassembled WGS sequence"/>
</dbReference>
<reference evidence="6" key="1">
    <citation type="journal article" date="2020" name="ISME J.">
        <title>Gammaproteobacteria mediating utilization of methyl-, sulfur- and petroleum organic compounds in deep ocean hydrothermal plumes.</title>
        <authorList>
            <person name="Zhou Z."/>
            <person name="Liu Y."/>
            <person name="Pan J."/>
            <person name="Cron B.R."/>
            <person name="Toner B.M."/>
            <person name="Anantharaman K."/>
            <person name="Breier J.A."/>
            <person name="Dick G.J."/>
            <person name="Li M."/>
        </authorList>
    </citation>
    <scope>NUCLEOTIDE SEQUENCE</scope>
    <source>
        <strain evidence="6">SZUA-1385</strain>
    </source>
</reference>
<comment type="pathway">
    <text evidence="3">Purine metabolism; IMP biosynthesis via de novo pathway; IMP from 5-formamido-1-(5-phospho-D-ribosyl)imidazole-4-carboxamide: step 1/1.</text>
</comment>
<dbReference type="EMBL" id="DQSV01000091">
    <property type="protein sequence ID" value="HIP17567.1"/>
    <property type="molecule type" value="Genomic_DNA"/>
</dbReference>
<dbReference type="EC" id="3.5.4.10" evidence="3 4"/>
<name>A0A832YNQ8_9EURY</name>
<comment type="catalytic activity">
    <reaction evidence="3">
        <text>IMP + H2O = 5-formamido-1-(5-phospho-D-ribosyl)imidazole-4-carboxamide</text>
        <dbReference type="Rhea" id="RHEA:18445"/>
        <dbReference type="ChEBI" id="CHEBI:15377"/>
        <dbReference type="ChEBI" id="CHEBI:58053"/>
        <dbReference type="ChEBI" id="CHEBI:58467"/>
        <dbReference type="EC" id="3.5.4.10"/>
    </reaction>
</comment>
<dbReference type="Gene3D" id="3.60.20.20">
    <property type="entry name" value="Inosine monophosphate cyclohydrolase-like"/>
    <property type="match status" value="1"/>
</dbReference>
<dbReference type="NCBIfam" id="NF003167">
    <property type="entry name" value="PRK04151.1"/>
    <property type="match status" value="1"/>
</dbReference>
<dbReference type="InterPro" id="IPR020600">
    <property type="entry name" value="IMP_cyclohydrolase-like"/>
</dbReference>
<evidence type="ECO:0000313" key="7">
    <source>
        <dbReference type="Proteomes" id="UP000605144"/>
    </source>
</evidence>
<dbReference type="HAMAP" id="MF_00705">
    <property type="entry name" value="IMP_cyclohydrol"/>
    <property type="match status" value="1"/>
</dbReference>
<comment type="function">
    <text evidence="3">Catalyzes the cyclization of 5-formylamidoimidazole-4-carboxamide ribonucleotide to IMP.</text>
</comment>
<dbReference type="GO" id="GO:0006189">
    <property type="term" value="P:'de novo' IMP biosynthetic process"/>
    <property type="evidence" value="ECO:0007669"/>
    <property type="project" value="UniProtKB-UniRule"/>
</dbReference>
<comment type="similarity">
    <text evidence="3">Belongs to the archaeal IMP cyclohydrolase family.</text>
</comment>
<organism evidence="6 7">
    <name type="scientific">Methanothermococcus okinawensis</name>
    <dbReference type="NCBI Taxonomy" id="155863"/>
    <lineage>
        <taxon>Archaea</taxon>
        <taxon>Methanobacteriati</taxon>
        <taxon>Methanobacteriota</taxon>
        <taxon>Methanomada group</taxon>
        <taxon>Methanococci</taxon>
        <taxon>Methanococcales</taxon>
        <taxon>Methanococcaceae</taxon>
        <taxon>Methanothermococcus</taxon>
    </lineage>
</organism>
<dbReference type="InterPro" id="IPR010191">
    <property type="entry name" value="IMP_cyclohydrolase"/>
</dbReference>
<gene>
    <name evidence="3" type="primary">purO</name>
    <name evidence="6" type="ORF">EYG76_04665</name>
</gene>
<sequence length="203" mass="22988">MYIGRFLVMGKTENGKAFISYRVSSRSFPNRKAIIKDNTISIVPNSIEDIFNNPYIMYNSLKIVKNKIIATNGSHTDVISDKIELGLPIRDALAYSLITMDYEKDQYNTPRIGGVLSEGESYLGYVSDKDIRVCKVTLEDGKGYYLGTYGACNISRDQIIPVIGENPKEICKYIMEYEEFDNPVCCATAIIEDKRIKMDVFNL</sequence>
<dbReference type="PIRSF" id="PIRSF004866">
    <property type="entry name" value="IMP_cclhdr_arch"/>
    <property type="match status" value="1"/>
</dbReference>
<dbReference type="GO" id="GO:0003937">
    <property type="term" value="F:IMP cyclohydrolase activity"/>
    <property type="evidence" value="ECO:0007669"/>
    <property type="project" value="UniProtKB-UniRule"/>
</dbReference>
<comment type="caution">
    <text evidence="6">The sequence shown here is derived from an EMBL/GenBank/DDBJ whole genome shotgun (WGS) entry which is preliminary data.</text>
</comment>
<evidence type="ECO:0000256" key="3">
    <source>
        <dbReference type="HAMAP-Rule" id="MF_00705"/>
    </source>
</evidence>
<evidence type="ECO:0000313" key="6">
    <source>
        <dbReference type="EMBL" id="HIP17567.1"/>
    </source>
</evidence>
<feature type="domain" description="Inosine monophosphate cyclohydrolase-like" evidence="5">
    <location>
        <begin position="2"/>
        <end position="194"/>
    </location>
</feature>
<dbReference type="NCBIfam" id="TIGR01922">
    <property type="entry name" value="purO_arch"/>
    <property type="match status" value="1"/>
</dbReference>
<dbReference type="InterPro" id="IPR036795">
    <property type="entry name" value="IMP_cyclohydrolase-like_sf"/>
</dbReference>
<proteinExistence type="inferred from homology"/>
<protein>
    <recommendedName>
        <fullName evidence="3 4">IMP cyclohydrolase</fullName>
        <ecNumber evidence="3 4">3.5.4.10</ecNumber>
    </recommendedName>
    <alternativeName>
        <fullName evidence="3">IMP synthase</fullName>
    </alternativeName>
    <alternativeName>
        <fullName evidence="3">Inosinicase</fullName>
    </alternativeName>
</protein>
<dbReference type="AlphaFoldDB" id="A0A832YNQ8"/>
<dbReference type="Pfam" id="PF07826">
    <property type="entry name" value="IMP_cyclohyd"/>
    <property type="match status" value="1"/>
</dbReference>
<evidence type="ECO:0000256" key="2">
    <source>
        <dbReference type="ARBA" id="ARBA00022801"/>
    </source>
</evidence>
<keyword evidence="2 3" id="KW-0378">Hydrolase</keyword>
<evidence type="ECO:0000259" key="5">
    <source>
        <dbReference type="Pfam" id="PF07826"/>
    </source>
</evidence>
<dbReference type="SUPFAM" id="SSF75569">
    <property type="entry name" value="Archaeal IMP cyclohydrolase PurO"/>
    <property type="match status" value="1"/>
</dbReference>
<keyword evidence="1 3" id="KW-0658">Purine biosynthesis</keyword>
<accession>A0A832YNQ8</accession>